<evidence type="ECO:0000313" key="1">
    <source>
        <dbReference type="EMBL" id="MBB4844067.1"/>
    </source>
</evidence>
<comment type="caution">
    <text evidence="1">The sequence shown here is derived from an EMBL/GenBank/DDBJ whole genome shotgun (WGS) entry which is preliminary data.</text>
</comment>
<keyword evidence="2" id="KW-1185">Reference proteome</keyword>
<dbReference type="SUPFAM" id="SSF51161">
    <property type="entry name" value="Trimeric LpxA-like enzymes"/>
    <property type="match status" value="1"/>
</dbReference>
<dbReference type="PANTHER" id="PTHR23416:SF78">
    <property type="entry name" value="LIPOPOLYSACCHARIDE BIOSYNTHESIS O-ACETYL TRANSFERASE WBBJ-RELATED"/>
    <property type="match status" value="1"/>
</dbReference>
<dbReference type="EMBL" id="JACHLP010000005">
    <property type="protein sequence ID" value="MBB4844067.1"/>
    <property type="molecule type" value="Genomic_DNA"/>
</dbReference>
<organism evidence="1 2">
    <name type="scientific">Roseateles oligotrophus</name>
    <dbReference type="NCBI Taxonomy" id="1769250"/>
    <lineage>
        <taxon>Bacteria</taxon>
        <taxon>Pseudomonadati</taxon>
        <taxon>Pseudomonadota</taxon>
        <taxon>Betaproteobacteria</taxon>
        <taxon>Burkholderiales</taxon>
        <taxon>Sphaerotilaceae</taxon>
        <taxon>Roseateles</taxon>
    </lineage>
</organism>
<dbReference type="Pfam" id="PF00132">
    <property type="entry name" value="Hexapep"/>
    <property type="match status" value="1"/>
</dbReference>
<sequence>MQRRYERLLGLISRSNPLDLDAWTRMLLVQYFFHVSERQRLEIVEVAGARRLLNLLTPTHFKGQGRIRVAATAVFGVPRSPGSYGASYVEARTPDSLIEVGPGTVFNNRCVLISEGASIRFGADCLIGPELHVMDSNSHDLVLERRRQPDPRPAAVEIGNQVFIGSRVTLLKGVKLGAGCVVGAGAVLRPGFEAPPNSVVMGNPAVVLGQTPNS</sequence>
<dbReference type="Gene3D" id="2.160.10.10">
    <property type="entry name" value="Hexapeptide repeat proteins"/>
    <property type="match status" value="1"/>
</dbReference>
<accession>A0A840LFI5</accession>
<evidence type="ECO:0000313" key="2">
    <source>
        <dbReference type="Proteomes" id="UP000562027"/>
    </source>
</evidence>
<dbReference type="PANTHER" id="PTHR23416">
    <property type="entry name" value="SIALIC ACID SYNTHASE-RELATED"/>
    <property type="match status" value="1"/>
</dbReference>
<dbReference type="AlphaFoldDB" id="A0A840LFI5"/>
<keyword evidence="1" id="KW-0808">Transferase</keyword>
<gene>
    <name evidence="1" type="ORF">HNP55_002603</name>
</gene>
<dbReference type="InterPro" id="IPR001451">
    <property type="entry name" value="Hexapep"/>
</dbReference>
<dbReference type="GO" id="GO:0016740">
    <property type="term" value="F:transferase activity"/>
    <property type="evidence" value="ECO:0007669"/>
    <property type="project" value="UniProtKB-KW"/>
</dbReference>
<dbReference type="Proteomes" id="UP000562027">
    <property type="component" value="Unassembled WGS sequence"/>
</dbReference>
<dbReference type="CDD" id="cd04647">
    <property type="entry name" value="LbH_MAT_like"/>
    <property type="match status" value="1"/>
</dbReference>
<name>A0A840LFI5_9BURK</name>
<dbReference type="InterPro" id="IPR011004">
    <property type="entry name" value="Trimer_LpxA-like_sf"/>
</dbReference>
<dbReference type="RefSeq" id="WP_184299941.1">
    <property type="nucleotide sequence ID" value="NZ_JACHLP010000005.1"/>
</dbReference>
<dbReference type="InterPro" id="IPR051159">
    <property type="entry name" value="Hexapeptide_acetyltransf"/>
</dbReference>
<reference evidence="1 2" key="1">
    <citation type="submission" date="2020-08" db="EMBL/GenBank/DDBJ databases">
        <title>Functional genomics of gut bacteria from endangered species of beetles.</title>
        <authorList>
            <person name="Carlos-Shanley C."/>
        </authorList>
    </citation>
    <scope>NUCLEOTIDE SEQUENCE [LARGE SCALE GENOMIC DNA]</scope>
    <source>
        <strain evidence="1 2">S00239</strain>
    </source>
</reference>
<proteinExistence type="predicted"/>
<protein>
    <submittedName>
        <fullName evidence="1">Acetyltransferase-like isoleucine patch superfamily enzyme</fullName>
    </submittedName>
</protein>